<protein>
    <submittedName>
        <fullName evidence="3">Membrane protein</fullName>
    </submittedName>
</protein>
<feature type="compositionally biased region" description="Acidic residues" evidence="1">
    <location>
        <begin position="47"/>
        <end position="67"/>
    </location>
</feature>
<evidence type="ECO:0000313" key="4">
    <source>
        <dbReference type="Proteomes" id="UP000031552"/>
    </source>
</evidence>
<gene>
    <name evidence="3" type="ORF">CSEC_1089</name>
</gene>
<reference evidence="3" key="2">
    <citation type="submission" date="2014-09" db="EMBL/GenBank/DDBJ databases">
        <title>Criblamydia sequanensis harbors a mega-plasmid encoding arsenite resistance.</title>
        <authorList>
            <person name="Bertelli C."/>
            <person name="Goesmann A."/>
            <person name="Greub G."/>
        </authorList>
    </citation>
    <scope>NUCLEOTIDE SEQUENCE [LARGE SCALE GENOMIC DNA]</scope>
    <source>
        <strain evidence="3">CRIB-18</strain>
    </source>
</reference>
<feature type="region of interest" description="Disordered" evidence="1">
    <location>
        <begin position="38"/>
        <end position="67"/>
    </location>
</feature>
<accession>A0A090D1M4</accession>
<dbReference type="STRING" id="1437425.CSEC_1089"/>
<keyword evidence="4" id="KW-1185">Reference proteome</keyword>
<dbReference type="AlphaFoldDB" id="A0A090D1M4"/>
<dbReference type="Proteomes" id="UP000031552">
    <property type="component" value="Unassembled WGS sequence"/>
</dbReference>
<sequence>MLFIANGAIDPSSLIQYFISLLMLTLFFFLSRNERKRRQELKKMPEEPEEAWDDLDEEEDEDEDFWEEEERVKPLAQVVPLKQSAFLKRPPLQSKIESRKFETSIEERKIKNELEALYGASNWSDIEKPYRERGGEKKTRGSEALKSLNHLTDYIVASEVIGKPRGLDPYEK</sequence>
<evidence type="ECO:0000256" key="2">
    <source>
        <dbReference type="SAM" id="Phobius"/>
    </source>
</evidence>
<organism evidence="3 4">
    <name type="scientific">Candidatus Criblamydia sequanensis CRIB-18</name>
    <dbReference type="NCBI Taxonomy" id="1437425"/>
    <lineage>
        <taxon>Bacteria</taxon>
        <taxon>Pseudomonadati</taxon>
        <taxon>Chlamydiota</taxon>
        <taxon>Chlamydiia</taxon>
        <taxon>Parachlamydiales</taxon>
        <taxon>Candidatus Criblamydiaceae</taxon>
        <taxon>Candidatus Criblamydia</taxon>
    </lineage>
</organism>
<comment type="caution">
    <text evidence="3">The sequence shown here is derived from an EMBL/GenBank/DDBJ whole genome shotgun (WGS) entry which is preliminary data.</text>
</comment>
<keyword evidence="2" id="KW-0472">Membrane</keyword>
<feature type="transmembrane region" description="Helical" evidence="2">
    <location>
        <begin position="14"/>
        <end position="31"/>
    </location>
</feature>
<reference evidence="3" key="1">
    <citation type="submission" date="2013-12" db="EMBL/GenBank/DDBJ databases">
        <authorList>
            <person name="Linke B."/>
        </authorList>
    </citation>
    <scope>NUCLEOTIDE SEQUENCE [LARGE SCALE GENOMIC DNA]</scope>
    <source>
        <strain evidence="3">CRIB-18</strain>
    </source>
</reference>
<keyword evidence="2" id="KW-1133">Transmembrane helix</keyword>
<evidence type="ECO:0000313" key="3">
    <source>
        <dbReference type="EMBL" id="CDR33915.1"/>
    </source>
</evidence>
<dbReference type="RefSeq" id="WP_041017440.1">
    <property type="nucleotide sequence ID" value="NZ_CCEJ010000004.1"/>
</dbReference>
<dbReference type="EMBL" id="CCEJ010000004">
    <property type="protein sequence ID" value="CDR33915.1"/>
    <property type="molecule type" value="Genomic_DNA"/>
</dbReference>
<proteinExistence type="predicted"/>
<evidence type="ECO:0000256" key="1">
    <source>
        <dbReference type="SAM" id="MobiDB-lite"/>
    </source>
</evidence>
<keyword evidence="2" id="KW-0812">Transmembrane</keyword>
<name>A0A090D1M4_9BACT</name>